<dbReference type="SUPFAM" id="SSF48493">
    <property type="entry name" value="gene 59 helicase assembly protein"/>
    <property type="match status" value="1"/>
</dbReference>
<proteinExistence type="inferred from homology"/>
<dbReference type="Gene3D" id="1.10.220.50">
    <property type="entry name" value="Bacteriophage T4, Gp59, helicase assembly protein, C-terminal domain"/>
    <property type="match status" value="1"/>
</dbReference>
<dbReference type="Gene3D" id="1.10.8.60">
    <property type="match status" value="1"/>
</dbReference>
<accession>A0A6J7X251</accession>
<dbReference type="HAMAP" id="MF_04156">
    <property type="entry name" value="HELIC_LOADER_T4"/>
    <property type="match status" value="1"/>
</dbReference>
<reference evidence="2" key="1">
    <citation type="submission" date="2020-05" db="EMBL/GenBank/DDBJ databases">
        <authorList>
            <person name="Chiriac C."/>
            <person name="Salcher M."/>
            <person name="Ghai R."/>
            <person name="Kavagutti S V."/>
        </authorList>
    </citation>
    <scope>NUCLEOTIDE SEQUENCE</scope>
</reference>
<gene>
    <name evidence="2" type="ORF">UFOVP245_136</name>
</gene>
<protein>
    <submittedName>
        <fullName evidence="2">59 protein</fullName>
    </submittedName>
</protein>
<feature type="domain" description="Bacteriophage T4 Gp59 helicase assembly protein N-terminal" evidence="1">
    <location>
        <begin position="6"/>
        <end position="89"/>
    </location>
</feature>
<evidence type="ECO:0000313" key="2">
    <source>
        <dbReference type="EMBL" id="CAB5221363.1"/>
    </source>
</evidence>
<dbReference type="InterPro" id="IPR008944">
    <property type="entry name" value="Phage_T4_Gp59"/>
</dbReference>
<dbReference type="InterPro" id="IPR015085">
    <property type="entry name" value="Phage_T4_Gp59_N"/>
</dbReference>
<sequence>MTPFEAFKLYTAIKQHFSTDSYDFFKYNGKIKASEHSFETRKDKYMFYKLSKKPDAFEYIVANLSVNPKLWVGELFDPKCEKIYQDYMKRKESLSYTFKNDLDLLLEDFEENFKVPPGGYPHLLKLYTQNKISKESFIIIQDCVRFFGKWNKEITDTILWPTIALNCKKLFPFMQYEKDKYCKIIVDKYS</sequence>
<evidence type="ECO:0000259" key="1">
    <source>
        <dbReference type="Pfam" id="PF08993"/>
    </source>
</evidence>
<dbReference type="EMBL" id="LR798287">
    <property type="protein sequence ID" value="CAB5221363.1"/>
    <property type="molecule type" value="Genomic_DNA"/>
</dbReference>
<organism evidence="2">
    <name type="scientific">uncultured Caudovirales phage</name>
    <dbReference type="NCBI Taxonomy" id="2100421"/>
    <lineage>
        <taxon>Viruses</taxon>
        <taxon>Duplodnaviria</taxon>
        <taxon>Heunggongvirae</taxon>
        <taxon>Uroviricota</taxon>
        <taxon>Caudoviricetes</taxon>
        <taxon>Peduoviridae</taxon>
        <taxon>Maltschvirus</taxon>
        <taxon>Maltschvirus maltsch</taxon>
    </lineage>
</organism>
<dbReference type="InterPro" id="IPR023197">
    <property type="entry name" value="Phage_T4_Gp59_dom_sf"/>
</dbReference>
<dbReference type="Pfam" id="PF08993">
    <property type="entry name" value="T4_Gp59_N"/>
    <property type="match status" value="1"/>
</dbReference>
<dbReference type="InterPro" id="IPR037082">
    <property type="entry name" value="Phage_T4_Gp59_C_sf"/>
</dbReference>
<name>A0A6J7X251_9CAUD</name>